<feature type="transmembrane region" description="Helical" evidence="6">
    <location>
        <begin position="51"/>
        <end position="71"/>
    </location>
</feature>
<feature type="transmembrane region" description="Helical" evidence="6">
    <location>
        <begin position="273"/>
        <end position="295"/>
    </location>
</feature>
<gene>
    <name evidence="8" type="ORF">CDV36_004255</name>
</gene>
<feature type="transmembrane region" description="Helical" evidence="6">
    <location>
        <begin position="191"/>
        <end position="212"/>
    </location>
</feature>
<dbReference type="FunFam" id="1.20.1740.10:FF:000039">
    <property type="entry name" value="Neutral amino acid transporter (Eurofung)"/>
    <property type="match status" value="1"/>
</dbReference>
<dbReference type="Proteomes" id="UP000277212">
    <property type="component" value="Unassembled WGS sequence"/>
</dbReference>
<evidence type="ECO:0000259" key="7">
    <source>
        <dbReference type="Pfam" id="PF01490"/>
    </source>
</evidence>
<name>A0A3M2SEV2_9HYPO</name>
<dbReference type="PANTHER" id="PTHR22950:SF683">
    <property type="entry name" value="AMINO ACID TRANSPORTER (EUROFUNG)"/>
    <property type="match status" value="1"/>
</dbReference>
<proteinExistence type="inferred from homology"/>
<feature type="transmembrane region" description="Helical" evidence="6">
    <location>
        <begin position="420"/>
        <end position="439"/>
    </location>
</feature>
<dbReference type="STRING" id="2010991.A0A3M2SEV2"/>
<dbReference type="PANTHER" id="PTHR22950">
    <property type="entry name" value="AMINO ACID TRANSPORTER"/>
    <property type="match status" value="1"/>
</dbReference>
<keyword evidence="4 6" id="KW-1133">Transmembrane helix</keyword>
<evidence type="ECO:0000313" key="9">
    <source>
        <dbReference type="Proteomes" id="UP000277212"/>
    </source>
</evidence>
<evidence type="ECO:0000256" key="5">
    <source>
        <dbReference type="ARBA" id="ARBA00023136"/>
    </source>
</evidence>
<dbReference type="GO" id="GO:0016020">
    <property type="term" value="C:membrane"/>
    <property type="evidence" value="ECO:0007669"/>
    <property type="project" value="UniProtKB-SubCell"/>
</dbReference>
<evidence type="ECO:0000256" key="6">
    <source>
        <dbReference type="SAM" id="Phobius"/>
    </source>
</evidence>
<accession>A0A3M2SEV2</accession>
<evidence type="ECO:0000256" key="2">
    <source>
        <dbReference type="ARBA" id="ARBA00008066"/>
    </source>
</evidence>
<feature type="transmembrane region" description="Helical" evidence="6">
    <location>
        <begin position="355"/>
        <end position="379"/>
    </location>
</feature>
<keyword evidence="9" id="KW-1185">Reference proteome</keyword>
<reference evidence="8 9" key="1">
    <citation type="submission" date="2017-06" db="EMBL/GenBank/DDBJ databases">
        <title>Comparative genomic analysis of Ambrosia Fusariam Clade fungi.</title>
        <authorList>
            <person name="Stajich J.E."/>
            <person name="Carrillo J."/>
            <person name="Kijimoto T."/>
            <person name="Eskalen A."/>
            <person name="O'Donnell K."/>
            <person name="Kasson M."/>
        </authorList>
    </citation>
    <scope>NUCLEOTIDE SEQUENCE [LARGE SCALE GENOMIC DNA]</scope>
    <source>
        <strain evidence="8">UCR3666</strain>
    </source>
</reference>
<dbReference type="PIRSF" id="PIRSF006060">
    <property type="entry name" value="AA_transporter"/>
    <property type="match status" value="1"/>
</dbReference>
<dbReference type="EMBL" id="NKUJ01000053">
    <property type="protein sequence ID" value="RMJ16087.1"/>
    <property type="molecule type" value="Genomic_DNA"/>
</dbReference>
<feature type="transmembrane region" description="Helical" evidence="6">
    <location>
        <begin position="315"/>
        <end position="334"/>
    </location>
</feature>
<comment type="subcellular location">
    <subcellularLocation>
        <location evidence="1">Membrane</location>
        <topology evidence="1">Multi-pass membrane protein</topology>
    </subcellularLocation>
</comment>
<evidence type="ECO:0000313" key="8">
    <source>
        <dbReference type="EMBL" id="RMJ16087.1"/>
    </source>
</evidence>
<keyword evidence="5 6" id="KW-0472">Membrane</keyword>
<dbReference type="AlphaFoldDB" id="A0A3M2SEV2"/>
<evidence type="ECO:0000256" key="4">
    <source>
        <dbReference type="ARBA" id="ARBA00022989"/>
    </source>
</evidence>
<keyword evidence="3 6" id="KW-0812">Transmembrane</keyword>
<sequence>MDSSKTEKSQYDIEAPAPLAATVSQVGEITKEQQVDAVFGAVTDDGPNYRALGWIGTVALMLKTQIGLGVLSLPHAFHTLGMIPGAILLCVVAGIAIWTSYIVGVFKLKHRDVYSIDDAGYLMFGRVGREFFAVAFCLYWIFVAGSGMLGISIGLNAISVHGTCTAVFVAVAAISGFLLASIRTLGRISWLAWVGLAFILCSVFVVTISVGIQDRPAEAPQTGPWESDWQLVGHPTFSQGVAAVSTLIFACSATSAYFAIVCEMRDPRDFSKAVITSQVISTIVYLIVAVVVYYFCGSAVASPALGSAGLLIKRIAYGLALPGLLVTTTICLHLPAKYFLVRILRGSEHLTANSLVHWCTWLGCTGGSTLIAYVIASGIPVFGDLVSLIGALLGFCLAYQPTGCMWLYDNWSRQNRDWKWKGMVAWCVFIIALGSFMTVSGTYGSIVNIIDSLKKSGGTRPWTCADNSNSV</sequence>
<feature type="transmembrane region" description="Helical" evidence="6">
    <location>
        <begin position="241"/>
        <end position="261"/>
    </location>
</feature>
<dbReference type="OrthoDB" id="40134at2759"/>
<feature type="transmembrane region" description="Helical" evidence="6">
    <location>
        <begin position="158"/>
        <end position="179"/>
    </location>
</feature>
<dbReference type="InterPro" id="IPR013057">
    <property type="entry name" value="AA_transpt_TM"/>
</dbReference>
<feature type="transmembrane region" description="Helical" evidence="6">
    <location>
        <begin position="385"/>
        <end position="408"/>
    </location>
</feature>
<organism evidence="8 9">
    <name type="scientific">Fusarium kuroshium</name>
    <dbReference type="NCBI Taxonomy" id="2010991"/>
    <lineage>
        <taxon>Eukaryota</taxon>
        <taxon>Fungi</taxon>
        <taxon>Dikarya</taxon>
        <taxon>Ascomycota</taxon>
        <taxon>Pezizomycotina</taxon>
        <taxon>Sordariomycetes</taxon>
        <taxon>Hypocreomycetidae</taxon>
        <taxon>Hypocreales</taxon>
        <taxon>Nectriaceae</taxon>
        <taxon>Fusarium</taxon>
        <taxon>Fusarium solani species complex</taxon>
    </lineage>
</organism>
<feature type="transmembrane region" description="Helical" evidence="6">
    <location>
        <begin position="83"/>
        <end position="106"/>
    </location>
</feature>
<evidence type="ECO:0000256" key="1">
    <source>
        <dbReference type="ARBA" id="ARBA00004141"/>
    </source>
</evidence>
<feature type="transmembrane region" description="Helical" evidence="6">
    <location>
        <begin position="131"/>
        <end position="152"/>
    </location>
</feature>
<feature type="domain" description="Amino acid transporter transmembrane" evidence="7">
    <location>
        <begin position="53"/>
        <end position="442"/>
    </location>
</feature>
<comment type="similarity">
    <text evidence="2">Belongs to the amino acid/polyamine transporter 2 family.</text>
</comment>
<dbReference type="Pfam" id="PF01490">
    <property type="entry name" value="Aa_trans"/>
    <property type="match status" value="1"/>
</dbReference>
<evidence type="ECO:0000256" key="3">
    <source>
        <dbReference type="ARBA" id="ARBA00022692"/>
    </source>
</evidence>
<protein>
    <recommendedName>
        <fullName evidence="7">Amino acid transporter transmembrane domain-containing protein</fullName>
    </recommendedName>
</protein>
<comment type="caution">
    <text evidence="8">The sequence shown here is derived from an EMBL/GenBank/DDBJ whole genome shotgun (WGS) entry which is preliminary data.</text>
</comment>
<dbReference type="GO" id="GO:0015179">
    <property type="term" value="F:L-amino acid transmembrane transporter activity"/>
    <property type="evidence" value="ECO:0007669"/>
    <property type="project" value="TreeGrafter"/>
</dbReference>